<evidence type="ECO:0000313" key="2">
    <source>
        <dbReference type="Proteomes" id="UP000004500"/>
    </source>
</evidence>
<dbReference type="Proteomes" id="UP000004500">
    <property type="component" value="Unassembled WGS sequence"/>
</dbReference>
<dbReference type="EMBL" id="AEPO01000010">
    <property type="protein sequence ID" value="EFU63511.1"/>
    <property type="molecule type" value="Genomic_DNA"/>
</dbReference>
<dbReference type="AlphaFoldDB" id="E6KKL9"/>
<dbReference type="eggNOG" id="ENOG50304T6">
    <property type="taxonomic scope" value="Bacteria"/>
</dbReference>
<accession>E6KKL9</accession>
<comment type="caution">
    <text evidence="1">The sequence shown here is derived from an EMBL/GenBank/DDBJ whole genome shotgun (WGS) entry which is preliminary data.</text>
</comment>
<protein>
    <submittedName>
        <fullName evidence="1">Uncharacterized protein</fullName>
    </submittedName>
</protein>
<proteinExistence type="predicted"/>
<sequence>MDIHLRNLKKSEKENLVVFLLDFLSFGEIPKPLSYIFWSTTSNNLLQPTEDVFENR</sequence>
<reference evidence="1 2" key="1">
    <citation type="submission" date="2010-11" db="EMBL/GenBank/DDBJ databases">
        <authorList>
            <person name="Muzny D."/>
            <person name="Qin X."/>
            <person name="Deng J."/>
            <person name="Jiang H."/>
            <person name="Liu Y."/>
            <person name="Qu J."/>
            <person name="Song X.-Z."/>
            <person name="Zhang L."/>
            <person name="Thornton R."/>
            <person name="Coyle M."/>
            <person name="Francisco L."/>
            <person name="Jackson L."/>
            <person name="Javaid M."/>
            <person name="Korchina V."/>
            <person name="Kovar C."/>
            <person name="Mata R."/>
            <person name="Mathew T."/>
            <person name="Ngo R."/>
            <person name="Nguyen L."/>
            <person name="Nguyen N."/>
            <person name="Okwuonu G."/>
            <person name="Ongeri F."/>
            <person name="Pham C."/>
            <person name="Simmons D."/>
            <person name="Wilczek-Boney K."/>
            <person name="Hale W."/>
            <person name="Jakkamsetti A."/>
            <person name="Pham P."/>
            <person name="Ruth R."/>
            <person name="San Lucas F."/>
            <person name="Warren J."/>
            <person name="Zhang J."/>
            <person name="Zhao Z."/>
            <person name="Zhou C."/>
            <person name="Zhu D."/>
            <person name="Lee S."/>
            <person name="Bess C."/>
            <person name="Blankenburg K."/>
            <person name="Forbes L."/>
            <person name="Fu Q."/>
            <person name="Gubbala S."/>
            <person name="Hirani K."/>
            <person name="Jayaseelan J.C."/>
            <person name="Lara F."/>
            <person name="Munidasa M."/>
            <person name="Palculict T."/>
            <person name="Patil S."/>
            <person name="Pu L.-L."/>
            <person name="Saada N."/>
            <person name="Tang L."/>
            <person name="Weissenberger G."/>
            <person name="Zhu Y."/>
            <person name="Hemphill L."/>
            <person name="Shang Y."/>
            <person name="Youmans B."/>
            <person name="Ayvaz T."/>
            <person name="Ross M."/>
            <person name="Santibanez J."/>
            <person name="Aqrawi P."/>
            <person name="Gross S."/>
            <person name="Joshi V."/>
            <person name="Fowler G."/>
            <person name="Nazareth L."/>
            <person name="Reid J."/>
            <person name="Worley K."/>
            <person name="Petrosino J."/>
            <person name="Highlander S."/>
            <person name="Gibbs R."/>
        </authorList>
    </citation>
    <scope>NUCLEOTIDE SEQUENCE [LARGE SCALE GENOMIC DNA]</scope>
    <source>
        <strain evidence="1 2">ATCC 49296</strain>
    </source>
</reference>
<dbReference type="HOGENOM" id="CLU_3189645_0_0_9"/>
<name>E6KKL9_STROR</name>
<gene>
    <name evidence="1" type="ORF">HMPREF8578_0784</name>
</gene>
<organism evidence="1 2">
    <name type="scientific">Streptococcus oralis ATCC 49296</name>
    <dbReference type="NCBI Taxonomy" id="888049"/>
    <lineage>
        <taxon>Bacteria</taxon>
        <taxon>Bacillati</taxon>
        <taxon>Bacillota</taxon>
        <taxon>Bacilli</taxon>
        <taxon>Lactobacillales</taxon>
        <taxon>Streptococcaceae</taxon>
        <taxon>Streptococcus</taxon>
    </lineage>
</organism>
<evidence type="ECO:0000313" key="1">
    <source>
        <dbReference type="EMBL" id="EFU63511.1"/>
    </source>
</evidence>